<dbReference type="InterPro" id="IPR006135">
    <property type="entry name" value="T3SS_substrate_exporter"/>
</dbReference>
<dbReference type="GO" id="GO:0016020">
    <property type="term" value="C:membrane"/>
    <property type="evidence" value="ECO:0007669"/>
    <property type="project" value="InterPro"/>
</dbReference>
<feature type="compositionally biased region" description="Basic and acidic residues" evidence="1">
    <location>
        <begin position="7"/>
        <end position="23"/>
    </location>
</feature>
<sequence>MAESESGQEKTEQATPKKLEQRMESGQFARSTEVNTLVLMTAAILGLTMVA</sequence>
<evidence type="ECO:0000313" key="2">
    <source>
        <dbReference type="EMBL" id="SVC26370.1"/>
    </source>
</evidence>
<protein>
    <submittedName>
        <fullName evidence="2">Uncharacterized protein</fullName>
    </submittedName>
</protein>
<proteinExistence type="predicted"/>
<feature type="region of interest" description="Disordered" evidence="1">
    <location>
        <begin position="1"/>
        <end position="27"/>
    </location>
</feature>
<dbReference type="EMBL" id="UINC01082004">
    <property type="protein sequence ID" value="SVC26370.1"/>
    <property type="molecule type" value="Genomic_DNA"/>
</dbReference>
<evidence type="ECO:0000256" key="1">
    <source>
        <dbReference type="SAM" id="MobiDB-lite"/>
    </source>
</evidence>
<organism evidence="2">
    <name type="scientific">marine metagenome</name>
    <dbReference type="NCBI Taxonomy" id="408172"/>
    <lineage>
        <taxon>unclassified sequences</taxon>
        <taxon>metagenomes</taxon>
        <taxon>ecological metagenomes</taxon>
    </lineage>
</organism>
<dbReference type="AlphaFoldDB" id="A0A382KPJ2"/>
<accession>A0A382KPJ2</accession>
<dbReference type="GO" id="GO:0009306">
    <property type="term" value="P:protein secretion"/>
    <property type="evidence" value="ECO:0007669"/>
    <property type="project" value="InterPro"/>
</dbReference>
<reference evidence="2" key="1">
    <citation type="submission" date="2018-05" db="EMBL/GenBank/DDBJ databases">
        <authorList>
            <person name="Lanie J.A."/>
            <person name="Ng W.-L."/>
            <person name="Kazmierczak K.M."/>
            <person name="Andrzejewski T.M."/>
            <person name="Davidsen T.M."/>
            <person name="Wayne K.J."/>
            <person name="Tettelin H."/>
            <person name="Glass J.I."/>
            <person name="Rusch D."/>
            <person name="Podicherti R."/>
            <person name="Tsui H.-C.T."/>
            <person name="Winkler M.E."/>
        </authorList>
    </citation>
    <scope>NUCLEOTIDE SEQUENCE</scope>
</reference>
<feature type="non-terminal residue" evidence="2">
    <location>
        <position position="51"/>
    </location>
</feature>
<dbReference type="Pfam" id="PF01312">
    <property type="entry name" value="Bac_export_2"/>
    <property type="match status" value="1"/>
</dbReference>
<gene>
    <name evidence="2" type="ORF">METZ01_LOCUS279224</name>
</gene>
<name>A0A382KPJ2_9ZZZZ</name>